<proteinExistence type="predicted"/>
<dbReference type="AlphaFoldDB" id="A0A9E7EFQ8"/>
<evidence type="ECO:0000313" key="2">
    <source>
        <dbReference type="EMBL" id="URD76346.1"/>
    </source>
</evidence>
<sequence length="73" mass="7816">MCVKRYFLGASIARHLGNPSPSVFYSSPRRTLEEGFASSSSVAPNSPIRASGPSDRFGCRRVDCSPASIARVP</sequence>
<evidence type="ECO:0000313" key="3">
    <source>
        <dbReference type="Proteomes" id="UP001055439"/>
    </source>
</evidence>
<dbReference type="EMBL" id="CP097502">
    <property type="protein sequence ID" value="URD76346.1"/>
    <property type="molecule type" value="Genomic_DNA"/>
</dbReference>
<organism evidence="2 3">
    <name type="scientific">Musa troglodytarum</name>
    <name type="common">fe'i banana</name>
    <dbReference type="NCBI Taxonomy" id="320322"/>
    <lineage>
        <taxon>Eukaryota</taxon>
        <taxon>Viridiplantae</taxon>
        <taxon>Streptophyta</taxon>
        <taxon>Embryophyta</taxon>
        <taxon>Tracheophyta</taxon>
        <taxon>Spermatophyta</taxon>
        <taxon>Magnoliopsida</taxon>
        <taxon>Liliopsida</taxon>
        <taxon>Zingiberales</taxon>
        <taxon>Musaceae</taxon>
        <taxon>Musa</taxon>
    </lineage>
</organism>
<keyword evidence="3" id="KW-1185">Reference proteome</keyword>
<protein>
    <submittedName>
        <fullName evidence="2">Uncharacterized protein</fullName>
    </submittedName>
</protein>
<name>A0A9E7EFQ8_9LILI</name>
<accession>A0A9E7EFQ8</accession>
<gene>
    <name evidence="2" type="ORF">MUK42_08195</name>
</gene>
<evidence type="ECO:0000256" key="1">
    <source>
        <dbReference type="SAM" id="MobiDB-lite"/>
    </source>
</evidence>
<feature type="region of interest" description="Disordered" evidence="1">
    <location>
        <begin position="36"/>
        <end position="55"/>
    </location>
</feature>
<dbReference type="Proteomes" id="UP001055439">
    <property type="component" value="Chromosome 1"/>
</dbReference>
<reference evidence="2" key="1">
    <citation type="submission" date="2022-05" db="EMBL/GenBank/DDBJ databases">
        <title>The Musa troglodytarum L. genome provides insights into the mechanism of non-climacteric behaviour and enrichment of carotenoids.</title>
        <authorList>
            <person name="Wang J."/>
        </authorList>
    </citation>
    <scope>NUCLEOTIDE SEQUENCE</scope>
    <source>
        <tissue evidence="2">Leaf</tissue>
    </source>
</reference>